<keyword evidence="2" id="KW-1185">Reference proteome</keyword>
<dbReference type="PANTHER" id="PTHR10242:SF7">
    <property type="entry name" value="HHH-GPD DOMAIN-CONTAINING PROTEIN"/>
    <property type="match status" value="1"/>
</dbReference>
<dbReference type="PANTHER" id="PTHR10242">
    <property type="entry name" value="8-OXOGUANINE DNA GLYCOSYLASE"/>
    <property type="match status" value="1"/>
</dbReference>
<protein>
    <recommendedName>
        <fullName evidence="3">DNA glycosylase</fullName>
    </recommendedName>
</protein>
<dbReference type="AlphaFoldDB" id="A0ABD3A4E2"/>
<dbReference type="Gene3D" id="1.10.340.30">
    <property type="entry name" value="Hypothetical protein, domain 2"/>
    <property type="match status" value="1"/>
</dbReference>
<dbReference type="Proteomes" id="UP001630127">
    <property type="component" value="Unassembled WGS sequence"/>
</dbReference>
<evidence type="ECO:0008006" key="3">
    <source>
        <dbReference type="Google" id="ProtNLM"/>
    </source>
</evidence>
<sequence>MMNERGNATLSSFSKLYILLKDYPTFNLENAVCNHGFFMMAPNVWDPSTKTFTRPLRLADSVNSVNVTISQPHQCNFLLIKVHDMDCVPYLDKQAILAQVSRMMRLSTKDENDVQEFHKIYPEAKKMGFGRIFRSPSLFEDAVKSILLCFCSWQNTLMMAKNLCDLQFDFTNGLILPAAGKDQNSCSSTQGKGLKRKRYFPASSGKVVIQSVRNFPSAKELAALDVQILKDYCKMGFRANHIHEFAKDVQRGKYRLSNFEKCTSHKELHQKILKIKGFGAFVSTNVLMCLGFYENLPIDTETRRHLQEVHGRKDCTARKAKAITKDIYGRFAPFQCLAFWFELARYYESKLGKLSKIPSSRYAFVTGSQCGMRSSEENE</sequence>
<dbReference type="InterPro" id="IPR052054">
    <property type="entry name" value="Oxidative_DNA_repair_enzyme"/>
</dbReference>
<dbReference type="InterPro" id="IPR011257">
    <property type="entry name" value="DNA_glycosylase"/>
</dbReference>
<dbReference type="SUPFAM" id="SSF48150">
    <property type="entry name" value="DNA-glycosylase"/>
    <property type="match status" value="1"/>
</dbReference>
<comment type="caution">
    <text evidence="1">The sequence shown here is derived from an EMBL/GenBank/DDBJ whole genome shotgun (WGS) entry which is preliminary data.</text>
</comment>
<accession>A0ABD3A4E2</accession>
<proteinExistence type="predicted"/>
<reference evidence="1 2" key="1">
    <citation type="submission" date="2024-11" db="EMBL/GenBank/DDBJ databases">
        <title>A near-complete genome assembly of Cinchona calisaya.</title>
        <authorList>
            <person name="Lian D.C."/>
            <person name="Zhao X.W."/>
            <person name="Wei L."/>
        </authorList>
    </citation>
    <scope>NUCLEOTIDE SEQUENCE [LARGE SCALE GENOMIC DNA]</scope>
    <source>
        <tissue evidence="1">Nenye</tissue>
    </source>
</reference>
<evidence type="ECO:0000313" key="2">
    <source>
        <dbReference type="Proteomes" id="UP001630127"/>
    </source>
</evidence>
<dbReference type="EMBL" id="JBJUIK010000006">
    <property type="protein sequence ID" value="KAL3524583.1"/>
    <property type="molecule type" value="Genomic_DNA"/>
</dbReference>
<gene>
    <name evidence="1" type="ORF">ACH5RR_012955</name>
</gene>
<organism evidence="1 2">
    <name type="scientific">Cinchona calisaya</name>
    <dbReference type="NCBI Taxonomy" id="153742"/>
    <lineage>
        <taxon>Eukaryota</taxon>
        <taxon>Viridiplantae</taxon>
        <taxon>Streptophyta</taxon>
        <taxon>Embryophyta</taxon>
        <taxon>Tracheophyta</taxon>
        <taxon>Spermatophyta</taxon>
        <taxon>Magnoliopsida</taxon>
        <taxon>eudicotyledons</taxon>
        <taxon>Gunneridae</taxon>
        <taxon>Pentapetalae</taxon>
        <taxon>asterids</taxon>
        <taxon>lamiids</taxon>
        <taxon>Gentianales</taxon>
        <taxon>Rubiaceae</taxon>
        <taxon>Cinchonoideae</taxon>
        <taxon>Cinchoneae</taxon>
        <taxon>Cinchona</taxon>
    </lineage>
</organism>
<evidence type="ECO:0000313" key="1">
    <source>
        <dbReference type="EMBL" id="KAL3524583.1"/>
    </source>
</evidence>
<name>A0ABD3A4E2_9GENT</name>